<evidence type="ECO:0000256" key="3">
    <source>
        <dbReference type="ARBA" id="ARBA00022694"/>
    </source>
</evidence>
<dbReference type="Pfam" id="PF12627">
    <property type="entry name" value="PolyA_pol_RNAbd"/>
    <property type="match status" value="1"/>
</dbReference>
<dbReference type="Pfam" id="PF01743">
    <property type="entry name" value="PolyA_pol"/>
    <property type="match status" value="2"/>
</dbReference>
<comment type="caution">
    <text evidence="14">The sequence shown here is derived from an EMBL/GenBank/DDBJ whole genome shotgun (WGS) entry which is preliminary data.</text>
</comment>
<keyword evidence="4" id="KW-0548">Nucleotidyltransferase</keyword>
<evidence type="ECO:0000259" key="12">
    <source>
        <dbReference type="Pfam" id="PF01743"/>
    </source>
</evidence>
<dbReference type="GO" id="GO:0042245">
    <property type="term" value="P:RNA repair"/>
    <property type="evidence" value="ECO:0007669"/>
    <property type="project" value="UniProtKB-KW"/>
</dbReference>
<dbReference type="EMBL" id="BSDY01000006">
    <property type="protein sequence ID" value="GLI56069.1"/>
    <property type="molecule type" value="Genomic_DNA"/>
</dbReference>
<proteinExistence type="inferred from homology"/>
<dbReference type="GO" id="GO:0016779">
    <property type="term" value="F:nucleotidyltransferase activity"/>
    <property type="evidence" value="ECO:0007669"/>
    <property type="project" value="UniProtKB-KW"/>
</dbReference>
<dbReference type="CDD" id="cd00077">
    <property type="entry name" value="HDc"/>
    <property type="match status" value="1"/>
</dbReference>
<dbReference type="InterPro" id="IPR032828">
    <property type="entry name" value="PolyA_RNA-bd"/>
</dbReference>
<dbReference type="Proteomes" id="UP001144471">
    <property type="component" value="Unassembled WGS sequence"/>
</dbReference>
<dbReference type="SUPFAM" id="SSF81891">
    <property type="entry name" value="Poly A polymerase C-terminal region-like"/>
    <property type="match status" value="1"/>
</dbReference>
<keyword evidence="6" id="KW-0547">Nucleotide-binding</keyword>
<dbReference type="InterPro" id="IPR002646">
    <property type="entry name" value="PolA_pol_head_dom"/>
</dbReference>
<evidence type="ECO:0000259" key="13">
    <source>
        <dbReference type="Pfam" id="PF12627"/>
    </source>
</evidence>
<evidence type="ECO:0000256" key="9">
    <source>
        <dbReference type="ARBA" id="ARBA00022842"/>
    </source>
</evidence>
<evidence type="ECO:0000313" key="14">
    <source>
        <dbReference type="EMBL" id="GLI56069.1"/>
    </source>
</evidence>
<organism evidence="14 15">
    <name type="scientific">Propionigenium maris DSM 9537</name>
    <dbReference type="NCBI Taxonomy" id="1123000"/>
    <lineage>
        <taxon>Bacteria</taxon>
        <taxon>Fusobacteriati</taxon>
        <taxon>Fusobacteriota</taxon>
        <taxon>Fusobacteriia</taxon>
        <taxon>Fusobacteriales</taxon>
        <taxon>Fusobacteriaceae</taxon>
        <taxon>Propionigenium</taxon>
    </lineage>
</organism>
<accession>A0A9W6GLJ1</accession>
<evidence type="ECO:0000256" key="2">
    <source>
        <dbReference type="ARBA" id="ARBA00022679"/>
    </source>
</evidence>
<evidence type="ECO:0000256" key="4">
    <source>
        <dbReference type="ARBA" id="ARBA00022695"/>
    </source>
</evidence>
<keyword evidence="15" id="KW-1185">Reference proteome</keyword>
<dbReference type="RefSeq" id="WP_281834965.1">
    <property type="nucleotide sequence ID" value="NZ_BSDY01000006.1"/>
</dbReference>
<keyword evidence="9" id="KW-0460">Magnesium</keyword>
<protein>
    <recommendedName>
        <fullName evidence="16">tRNA nucleotidyltransferase (CCA-adding enzyme)</fullName>
    </recommendedName>
</protein>
<dbReference type="AlphaFoldDB" id="A0A9W6GLJ1"/>
<dbReference type="GO" id="GO:0008033">
    <property type="term" value="P:tRNA processing"/>
    <property type="evidence" value="ECO:0007669"/>
    <property type="project" value="UniProtKB-KW"/>
</dbReference>
<sequence length="418" mass="49235">MVDYRGLIEDIWSAGGQAYLVGGWVRDMLLGRDSEDIDLEVIGLPRDRFEEILKGYGKYYRCGRAYEIYILGHDIEISYIEEAVEVRDAARRRDFTINSLYYNPLEDRVYDYYNGREDIERGVIRHVDKVTFLEDPLRILRAAEMASRFSFDVDPETMVMMRENIEVLREVPGERVAEELRKVYLLSPKPSMAFEVMDESGALEIILPRLVRLKEVIQDEIYHPEGDVYTHILMMLDVLPVKRRSMEVFWGIIYHDMGKEETWPEFRGHALVSKEIFQRESEDLVRGRTLRRCVEALIEYHEEPLKFLIEGFDRIRVRKLAVRVEIEKLLDLYLCDVLGRGREDNSEELETIERIGKIYTEVREELTPIIRGRDLIEWGVEDRETYSEIIGMLFEAQLEEKFSTKEGAKAFYLSRVKA</sequence>
<evidence type="ECO:0000256" key="7">
    <source>
        <dbReference type="ARBA" id="ARBA00022800"/>
    </source>
</evidence>
<dbReference type="PANTHER" id="PTHR47545:SF1">
    <property type="entry name" value="MULTIFUNCTIONAL CCA PROTEIN"/>
    <property type="match status" value="1"/>
</dbReference>
<feature type="domain" description="Poly A polymerase head" evidence="12">
    <location>
        <begin position="84"/>
        <end position="125"/>
    </location>
</feature>
<dbReference type="GO" id="GO:0046872">
    <property type="term" value="F:metal ion binding"/>
    <property type="evidence" value="ECO:0007669"/>
    <property type="project" value="UniProtKB-KW"/>
</dbReference>
<dbReference type="Gene3D" id="1.10.3090.10">
    <property type="entry name" value="cca-adding enzyme, domain 2"/>
    <property type="match status" value="1"/>
</dbReference>
<comment type="cofactor">
    <cofactor evidence="1">
        <name>Mg(2+)</name>
        <dbReference type="ChEBI" id="CHEBI:18420"/>
    </cofactor>
</comment>
<dbReference type="GO" id="GO:0005524">
    <property type="term" value="F:ATP binding"/>
    <property type="evidence" value="ECO:0007669"/>
    <property type="project" value="UniProtKB-KW"/>
</dbReference>
<keyword evidence="7" id="KW-0692">RNA repair</keyword>
<keyword evidence="3" id="KW-0819">tRNA processing</keyword>
<dbReference type="PANTHER" id="PTHR47545">
    <property type="entry name" value="MULTIFUNCTIONAL CCA PROTEIN"/>
    <property type="match status" value="1"/>
</dbReference>
<feature type="domain" description="Poly A polymerase head" evidence="12">
    <location>
        <begin position="18"/>
        <end position="58"/>
    </location>
</feature>
<dbReference type="InterPro" id="IPR043519">
    <property type="entry name" value="NT_sf"/>
</dbReference>
<reference evidence="14" key="1">
    <citation type="submission" date="2022-12" db="EMBL/GenBank/DDBJ databases">
        <title>Reference genome sequencing for broad-spectrum identification of bacterial and archaeal isolates by mass spectrometry.</title>
        <authorList>
            <person name="Sekiguchi Y."/>
            <person name="Tourlousse D.M."/>
        </authorList>
    </citation>
    <scope>NUCLEOTIDE SEQUENCE</scope>
    <source>
        <strain evidence="14">10succ1</strain>
    </source>
</reference>
<evidence type="ECO:0000256" key="11">
    <source>
        <dbReference type="RuleBase" id="RU003953"/>
    </source>
</evidence>
<dbReference type="InterPro" id="IPR003607">
    <property type="entry name" value="HD/PDEase_dom"/>
</dbReference>
<evidence type="ECO:0000313" key="15">
    <source>
        <dbReference type="Proteomes" id="UP001144471"/>
    </source>
</evidence>
<dbReference type="InterPro" id="IPR050124">
    <property type="entry name" value="tRNA_CCA-adding_enzyme"/>
</dbReference>
<evidence type="ECO:0008006" key="16">
    <source>
        <dbReference type="Google" id="ProtNLM"/>
    </source>
</evidence>
<dbReference type="Gene3D" id="3.30.460.10">
    <property type="entry name" value="Beta Polymerase, domain 2"/>
    <property type="match status" value="1"/>
</dbReference>
<keyword evidence="5" id="KW-0479">Metal-binding</keyword>
<evidence type="ECO:0000256" key="6">
    <source>
        <dbReference type="ARBA" id="ARBA00022741"/>
    </source>
</evidence>
<dbReference type="GO" id="GO:0003723">
    <property type="term" value="F:RNA binding"/>
    <property type="evidence" value="ECO:0007669"/>
    <property type="project" value="UniProtKB-KW"/>
</dbReference>
<comment type="similarity">
    <text evidence="11">Belongs to the tRNA nucleotidyltransferase/poly(A) polymerase family.</text>
</comment>
<feature type="domain" description="tRNA nucleotidyltransferase/poly(A) polymerase RNA and SrmB- binding" evidence="13">
    <location>
        <begin position="151"/>
        <end position="210"/>
    </location>
</feature>
<name>A0A9W6GLJ1_9FUSO</name>
<evidence type="ECO:0000256" key="10">
    <source>
        <dbReference type="ARBA" id="ARBA00022884"/>
    </source>
</evidence>
<evidence type="ECO:0000256" key="5">
    <source>
        <dbReference type="ARBA" id="ARBA00022723"/>
    </source>
</evidence>
<evidence type="ECO:0000256" key="1">
    <source>
        <dbReference type="ARBA" id="ARBA00001946"/>
    </source>
</evidence>
<keyword evidence="2 11" id="KW-0808">Transferase</keyword>
<gene>
    <name evidence="14" type="ORF">PM10SUCC1_15830</name>
</gene>
<dbReference type="SUPFAM" id="SSF81301">
    <property type="entry name" value="Nucleotidyltransferase"/>
    <property type="match status" value="1"/>
</dbReference>
<keyword evidence="10 11" id="KW-0694">RNA-binding</keyword>
<evidence type="ECO:0000256" key="8">
    <source>
        <dbReference type="ARBA" id="ARBA00022840"/>
    </source>
</evidence>
<keyword evidence="8" id="KW-0067">ATP-binding</keyword>